<feature type="region of interest" description="Disordered" evidence="1">
    <location>
        <begin position="69"/>
        <end position="95"/>
    </location>
</feature>
<sequence length="161" mass="17373">MDPRPAPLPAAPIGLERRTTACGSRDWPNLRTRQLVRPIFRSCSHHLSPLECHKSPVGYASQQQKLAQNLSKSGTVSPVHAARGSPLQANGGCGKRHGPRDVLAALPAPPLAWSGKPRPVGAAIGRTCGRDRLKCSTEFCGESYDEDAQLPKGYQHTWPVP</sequence>
<evidence type="ECO:0000313" key="3">
    <source>
        <dbReference type="Proteomes" id="UP000031443"/>
    </source>
</evidence>
<gene>
    <name evidence="2" type="ORF">UY3_13620</name>
</gene>
<dbReference type="AlphaFoldDB" id="M7BM47"/>
<accession>M7BM47</accession>
<dbReference type="Proteomes" id="UP000031443">
    <property type="component" value="Unassembled WGS sequence"/>
</dbReference>
<evidence type="ECO:0000313" key="2">
    <source>
        <dbReference type="EMBL" id="EMP29272.1"/>
    </source>
</evidence>
<evidence type="ECO:0000256" key="1">
    <source>
        <dbReference type="SAM" id="MobiDB-lite"/>
    </source>
</evidence>
<reference evidence="3" key="1">
    <citation type="journal article" date="2013" name="Nat. Genet.">
        <title>The draft genomes of soft-shell turtle and green sea turtle yield insights into the development and evolution of the turtle-specific body plan.</title>
        <authorList>
            <person name="Wang Z."/>
            <person name="Pascual-Anaya J."/>
            <person name="Zadissa A."/>
            <person name="Li W."/>
            <person name="Niimura Y."/>
            <person name="Huang Z."/>
            <person name="Li C."/>
            <person name="White S."/>
            <person name="Xiong Z."/>
            <person name="Fang D."/>
            <person name="Wang B."/>
            <person name="Ming Y."/>
            <person name="Chen Y."/>
            <person name="Zheng Y."/>
            <person name="Kuraku S."/>
            <person name="Pignatelli M."/>
            <person name="Herrero J."/>
            <person name="Beal K."/>
            <person name="Nozawa M."/>
            <person name="Li Q."/>
            <person name="Wang J."/>
            <person name="Zhang H."/>
            <person name="Yu L."/>
            <person name="Shigenobu S."/>
            <person name="Wang J."/>
            <person name="Liu J."/>
            <person name="Flicek P."/>
            <person name="Searle S."/>
            <person name="Wang J."/>
            <person name="Kuratani S."/>
            <person name="Yin Y."/>
            <person name="Aken B."/>
            <person name="Zhang G."/>
            <person name="Irie N."/>
        </authorList>
    </citation>
    <scope>NUCLEOTIDE SEQUENCE [LARGE SCALE GENOMIC DNA]</scope>
</reference>
<name>M7BM47_CHEMY</name>
<keyword evidence="3" id="KW-1185">Reference proteome</keyword>
<proteinExistence type="predicted"/>
<dbReference type="STRING" id="8469.M7BM47"/>
<organism evidence="2 3">
    <name type="scientific">Chelonia mydas</name>
    <name type="common">Green sea-turtle</name>
    <name type="synonym">Chelonia agassizi</name>
    <dbReference type="NCBI Taxonomy" id="8469"/>
    <lineage>
        <taxon>Eukaryota</taxon>
        <taxon>Metazoa</taxon>
        <taxon>Chordata</taxon>
        <taxon>Craniata</taxon>
        <taxon>Vertebrata</taxon>
        <taxon>Euteleostomi</taxon>
        <taxon>Archelosauria</taxon>
        <taxon>Testudinata</taxon>
        <taxon>Testudines</taxon>
        <taxon>Cryptodira</taxon>
        <taxon>Durocryptodira</taxon>
        <taxon>Americhelydia</taxon>
        <taxon>Chelonioidea</taxon>
        <taxon>Cheloniidae</taxon>
        <taxon>Chelonia</taxon>
    </lineage>
</organism>
<protein>
    <submittedName>
        <fullName evidence="2">Uncharacterized protein</fullName>
    </submittedName>
</protein>
<dbReference type="EMBL" id="KB557569">
    <property type="protein sequence ID" value="EMP29272.1"/>
    <property type="molecule type" value="Genomic_DNA"/>
</dbReference>